<proteinExistence type="predicted"/>
<protein>
    <submittedName>
        <fullName evidence="1">Uncharacterized protein</fullName>
    </submittedName>
</protein>
<evidence type="ECO:0000313" key="2">
    <source>
        <dbReference type="Proteomes" id="UP000464178"/>
    </source>
</evidence>
<dbReference type="RefSeq" id="WP_162669594.1">
    <property type="nucleotide sequence ID" value="NZ_LR593886.1"/>
</dbReference>
<accession>A0A6P2D6P9</accession>
<name>A0A6P2D6P9_9BACT</name>
<keyword evidence="2" id="KW-1185">Reference proteome</keyword>
<sequence>MHPHPDDPRPSDPPFLFVILLAARKAGDRMLESLAREWLAELGIRIAFTTRKHLPAGSKGVAHVG</sequence>
<dbReference type="KEGG" id="gms:SOIL9_25720"/>
<dbReference type="EMBL" id="LR593886">
    <property type="protein sequence ID" value="VTR95142.1"/>
    <property type="molecule type" value="Genomic_DNA"/>
</dbReference>
<organism evidence="1 2">
    <name type="scientific">Gemmata massiliana</name>
    <dbReference type="NCBI Taxonomy" id="1210884"/>
    <lineage>
        <taxon>Bacteria</taxon>
        <taxon>Pseudomonadati</taxon>
        <taxon>Planctomycetota</taxon>
        <taxon>Planctomycetia</taxon>
        <taxon>Gemmatales</taxon>
        <taxon>Gemmataceae</taxon>
        <taxon>Gemmata</taxon>
    </lineage>
</organism>
<dbReference type="Proteomes" id="UP000464178">
    <property type="component" value="Chromosome"/>
</dbReference>
<dbReference type="AlphaFoldDB" id="A0A6P2D6P9"/>
<evidence type="ECO:0000313" key="1">
    <source>
        <dbReference type="EMBL" id="VTR95142.1"/>
    </source>
</evidence>
<reference evidence="1 2" key="1">
    <citation type="submission" date="2019-05" db="EMBL/GenBank/DDBJ databases">
        <authorList>
            <consortium name="Science for Life Laboratories"/>
        </authorList>
    </citation>
    <scope>NUCLEOTIDE SEQUENCE [LARGE SCALE GENOMIC DNA]</scope>
    <source>
        <strain evidence="1">Soil9</strain>
    </source>
</reference>
<gene>
    <name evidence="1" type="ORF">SOIL9_25720</name>
</gene>